<dbReference type="Gene3D" id="1.20.1280.50">
    <property type="match status" value="1"/>
</dbReference>
<dbReference type="Proteomes" id="UP000281549">
    <property type="component" value="Unassembled WGS sequence"/>
</dbReference>
<reference evidence="3" key="1">
    <citation type="journal article" date="2018" name="Nat. Microbiol.">
        <title>Leveraging single-cell genomics to expand the fungal tree of life.</title>
        <authorList>
            <person name="Ahrendt S.R."/>
            <person name="Quandt C.A."/>
            <person name="Ciobanu D."/>
            <person name="Clum A."/>
            <person name="Salamov A."/>
            <person name="Andreopoulos B."/>
            <person name="Cheng J.F."/>
            <person name="Woyke T."/>
            <person name="Pelin A."/>
            <person name="Henrissat B."/>
            <person name="Reynolds N.K."/>
            <person name="Benny G.L."/>
            <person name="Smith M.E."/>
            <person name="James T.Y."/>
            <person name="Grigoriev I.V."/>
        </authorList>
    </citation>
    <scope>NUCLEOTIDE SEQUENCE [LARGE SCALE GENOMIC DNA]</scope>
    <source>
        <strain evidence="3">CSF55</strain>
    </source>
</reference>
<dbReference type="Pfam" id="PF12937">
    <property type="entry name" value="F-box-like"/>
    <property type="match status" value="1"/>
</dbReference>
<accession>A0A4P9YBN7</accession>
<dbReference type="SUPFAM" id="SSF49899">
    <property type="entry name" value="Concanavalin A-like lectins/glucanases"/>
    <property type="match status" value="1"/>
</dbReference>
<evidence type="ECO:0000313" key="3">
    <source>
        <dbReference type="Proteomes" id="UP000281549"/>
    </source>
</evidence>
<dbReference type="EMBL" id="ML007182">
    <property type="protein sequence ID" value="RKP15991.1"/>
    <property type="molecule type" value="Genomic_DNA"/>
</dbReference>
<name>A0A4P9YBN7_ROZAC</name>
<organism evidence="2 3">
    <name type="scientific">Rozella allomycis (strain CSF55)</name>
    <dbReference type="NCBI Taxonomy" id="988480"/>
    <lineage>
        <taxon>Eukaryota</taxon>
        <taxon>Fungi</taxon>
        <taxon>Fungi incertae sedis</taxon>
        <taxon>Cryptomycota</taxon>
        <taxon>Cryptomycota incertae sedis</taxon>
        <taxon>Rozella</taxon>
    </lineage>
</organism>
<dbReference type="SUPFAM" id="SSF81383">
    <property type="entry name" value="F-box domain"/>
    <property type="match status" value="1"/>
</dbReference>
<dbReference type="AlphaFoldDB" id="A0A4P9YBN7"/>
<gene>
    <name evidence="2" type="ORF">ROZALSC1DRAFT_31870</name>
</gene>
<dbReference type="SMART" id="SM00256">
    <property type="entry name" value="FBOX"/>
    <property type="match status" value="1"/>
</dbReference>
<protein>
    <recommendedName>
        <fullName evidence="1">F-box domain-containing protein</fullName>
    </recommendedName>
</protein>
<sequence length="292" mass="33546">MTSKYLISLPIEIILKIAHFLPGWDLITLAQTSSFFYNTFKSDEIWAKKMGPQKTLNDYIEARTPYFDRSKNPKGSSVQVEWDVRSTDEFSVEVIFACLPADEGRPFGGIILGAQSIPASSNSWPHFHRQMISVGPYGHLFCSATDDGLTNVIVKPNRWYYLVLSFDYDFEKVFIDGQLVRTISRPILDSEYYFYEAHDFQIGTGCISGTDLYWDSEIGAPKKPSKDHCGWYGFHGYIDKFIILGNKTDEESVILMKNNAMEYKESIVHLHEEFRFTGIPLVKTTRPLEIWL</sequence>
<dbReference type="InterPro" id="IPR013320">
    <property type="entry name" value="ConA-like_dom_sf"/>
</dbReference>
<evidence type="ECO:0000259" key="1">
    <source>
        <dbReference type="PROSITE" id="PS50181"/>
    </source>
</evidence>
<dbReference type="InterPro" id="IPR001810">
    <property type="entry name" value="F-box_dom"/>
</dbReference>
<evidence type="ECO:0000313" key="2">
    <source>
        <dbReference type="EMBL" id="RKP15991.1"/>
    </source>
</evidence>
<dbReference type="PROSITE" id="PS50181">
    <property type="entry name" value="FBOX"/>
    <property type="match status" value="1"/>
</dbReference>
<dbReference type="CDD" id="cd09917">
    <property type="entry name" value="F-box_SF"/>
    <property type="match status" value="1"/>
</dbReference>
<proteinExistence type="predicted"/>
<dbReference type="InterPro" id="IPR036047">
    <property type="entry name" value="F-box-like_dom_sf"/>
</dbReference>
<feature type="domain" description="F-box" evidence="1">
    <location>
        <begin position="3"/>
        <end position="49"/>
    </location>
</feature>